<dbReference type="Proteomes" id="UP001596253">
    <property type="component" value="Unassembled WGS sequence"/>
</dbReference>
<protein>
    <submittedName>
        <fullName evidence="2">Cyclophilin-like fold protein</fullName>
    </submittedName>
</protein>
<evidence type="ECO:0000313" key="3">
    <source>
        <dbReference type="Proteomes" id="UP001596253"/>
    </source>
</evidence>
<keyword evidence="3" id="KW-1185">Reference proteome</keyword>
<feature type="domain" description="Cyclophilin-like" evidence="1">
    <location>
        <begin position="20"/>
        <end position="111"/>
    </location>
</feature>
<name>A0ABW1RAG0_9LACO</name>
<sequence>MKISYAGQNFDLTVNGDFEKSLAPNLPLTLTFKQNGRHEYFGQLPTTIDDSQQLTSQVVAGGIYFFQDWQAFSLNYADRDIAPYQVSYLGRFPAALVSILRTQKQSLDLTLKN</sequence>
<evidence type="ECO:0000259" key="1">
    <source>
        <dbReference type="Pfam" id="PF18050"/>
    </source>
</evidence>
<organism evidence="2 3">
    <name type="scientific">Lactiplantibacillus dongliensis</name>
    <dbReference type="NCBI Taxonomy" id="2559919"/>
    <lineage>
        <taxon>Bacteria</taxon>
        <taxon>Bacillati</taxon>
        <taxon>Bacillota</taxon>
        <taxon>Bacilli</taxon>
        <taxon>Lactobacillales</taxon>
        <taxon>Lactobacillaceae</taxon>
        <taxon>Lactiplantibacillus</taxon>
    </lineage>
</organism>
<dbReference type="InterPro" id="IPR041183">
    <property type="entry name" value="Cyclophilin-like"/>
</dbReference>
<dbReference type="Gene3D" id="2.40.100.20">
    <property type="match status" value="1"/>
</dbReference>
<dbReference type="Pfam" id="PF18050">
    <property type="entry name" value="Cyclophil_like2"/>
    <property type="match status" value="1"/>
</dbReference>
<dbReference type="RefSeq" id="WP_137641120.1">
    <property type="nucleotide sequence ID" value="NZ_BJDK01000040.1"/>
</dbReference>
<proteinExistence type="predicted"/>
<reference evidence="3" key="1">
    <citation type="journal article" date="2019" name="Int. J. Syst. Evol. Microbiol.">
        <title>The Global Catalogue of Microorganisms (GCM) 10K type strain sequencing project: providing services to taxonomists for standard genome sequencing and annotation.</title>
        <authorList>
            <consortium name="The Broad Institute Genomics Platform"/>
            <consortium name="The Broad Institute Genome Sequencing Center for Infectious Disease"/>
            <person name="Wu L."/>
            <person name="Ma J."/>
        </authorList>
    </citation>
    <scope>NUCLEOTIDE SEQUENCE [LARGE SCALE GENOMIC DNA]</scope>
    <source>
        <strain evidence="3">CCM 8932</strain>
    </source>
</reference>
<dbReference type="SUPFAM" id="SSF50891">
    <property type="entry name" value="Cyclophilin-like"/>
    <property type="match status" value="1"/>
</dbReference>
<accession>A0ABW1RAG0</accession>
<gene>
    <name evidence="2" type="ORF">ACFP3T_14010</name>
</gene>
<dbReference type="EMBL" id="JBHSSD010000059">
    <property type="protein sequence ID" value="MFC6165781.1"/>
    <property type="molecule type" value="Genomic_DNA"/>
</dbReference>
<comment type="caution">
    <text evidence="2">The sequence shown here is derived from an EMBL/GenBank/DDBJ whole genome shotgun (WGS) entry which is preliminary data.</text>
</comment>
<dbReference type="InterPro" id="IPR029000">
    <property type="entry name" value="Cyclophilin-like_dom_sf"/>
</dbReference>
<evidence type="ECO:0000313" key="2">
    <source>
        <dbReference type="EMBL" id="MFC6165781.1"/>
    </source>
</evidence>